<keyword evidence="4" id="KW-1185">Reference proteome</keyword>
<feature type="region of interest" description="Disordered" evidence="1">
    <location>
        <begin position="1"/>
        <end position="33"/>
    </location>
</feature>
<dbReference type="InterPro" id="IPR049304">
    <property type="entry name" value="Gly_rich_dom"/>
</dbReference>
<evidence type="ECO:0000313" key="3">
    <source>
        <dbReference type="EMBL" id="GHA13314.1"/>
    </source>
</evidence>
<feature type="compositionally biased region" description="Polar residues" evidence="1">
    <location>
        <begin position="17"/>
        <end position="28"/>
    </location>
</feature>
<reference evidence="3" key="1">
    <citation type="journal article" date="2014" name="Int. J. Syst. Evol. Microbiol.">
        <title>Complete genome sequence of Corynebacterium casei LMG S-19264T (=DSM 44701T), isolated from a smear-ripened cheese.</title>
        <authorList>
            <consortium name="US DOE Joint Genome Institute (JGI-PGF)"/>
            <person name="Walter F."/>
            <person name="Albersmeier A."/>
            <person name="Kalinowski J."/>
            <person name="Ruckert C."/>
        </authorList>
    </citation>
    <scope>NUCLEOTIDE SEQUENCE</scope>
    <source>
        <strain evidence="3">KCTC 32437</strain>
    </source>
</reference>
<dbReference type="Pfam" id="PF21722">
    <property type="entry name" value="Gly_rich_2"/>
    <property type="match status" value="1"/>
</dbReference>
<feature type="domain" description="Glycine-rich" evidence="2">
    <location>
        <begin position="27"/>
        <end position="238"/>
    </location>
</feature>
<gene>
    <name evidence="3" type="ORF">GCM10007989_04880</name>
</gene>
<reference evidence="3" key="2">
    <citation type="submission" date="2020-09" db="EMBL/GenBank/DDBJ databases">
        <authorList>
            <person name="Sun Q."/>
            <person name="Kim S."/>
        </authorList>
    </citation>
    <scope>NUCLEOTIDE SEQUENCE</scope>
    <source>
        <strain evidence="3">KCTC 32437</strain>
    </source>
</reference>
<name>A0A918VNW4_9HYPH</name>
<dbReference type="AlphaFoldDB" id="A0A918VNW4"/>
<dbReference type="EMBL" id="BMZE01000001">
    <property type="protein sequence ID" value="GHA13314.1"/>
    <property type="molecule type" value="Genomic_DNA"/>
</dbReference>
<sequence length="243" mass="24599">MANLSELMGGGGGSGVIDQQQFDTSGTWTKPDGVEDWDVVEVEMWAAGGGGCKYAGSNYYAWGGSPGAYARIRFFARDLEASETVQVGAGGAAGTYVAGSTGGITSFGPLVMNGGAGGSYNNGYIANVESASQAYFQSASSQKLRRMVEFVDAYFSSSEQTSFVFCGGGPGYVTGSGSYNGQKETMFGGQAGDTVVNNTTRVGTRGTTNGETPGGGGGASFGNENAGKGGDGRVIIRVLKGGV</sequence>
<accession>A0A918VNW4</accession>
<evidence type="ECO:0000259" key="2">
    <source>
        <dbReference type="Pfam" id="PF21722"/>
    </source>
</evidence>
<feature type="region of interest" description="Disordered" evidence="1">
    <location>
        <begin position="201"/>
        <end position="226"/>
    </location>
</feature>
<dbReference type="Proteomes" id="UP000646579">
    <property type="component" value="Unassembled WGS sequence"/>
</dbReference>
<protein>
    <recommendedName>
        <fullName evidence="2">Glycine-rich domain-containing protein</fullName>
    </recommendedName>
</protein>
<comment type="caution">
    <text evidence="3">The sequence shown here is derived from an EMBL/GenBank/DDBJ whole genome shotgun (WGS) entry which is preliminary data.</text>
</comment>
<feature type="compositionally biased region" description="Low complexity" evidence="1">
    <location>
        <begin position="201"/>
        <end position="211"/>
    </location>
</feature>
<evidence type="ECO:0000313" key="4">
    <source>
        <dbReference type="Proteomes" id="UP000646579"/>
    </source>
</evidence>
<dbReference type="RefSeq" id="WP_189422996.1">
    <property type="nucleotide sequence ID" value="NZ_BMZE01000001.1"/>
</dbReference>
<organism evidence="3 4">
    <name type="scientific">Devosia pacifica</name>
    <dbReference type="NCBI Taxonomy" id="1335967"/>
    <lineage>
        <taxon>Bacteria</taxon>
        <taxon>Pseudomonadati</taxon>
        <taxon>Pseudomonadota</taxon>
        <taxon>Alphaproteobacteria</taxon>
        <taxon>Hyphomicrobiales</taxon>
        <taxon>Devosiaceae</taxon>
        <taxon>Devosia</taxon>
    </lineage>
</organism>
<evidence type="ECO:0000256" key="1">
    <source>
        <dbReference type="SAM" id="MobiDB-lite"/>
    </source>
</evidence>
<proteinExistence type="predicted"/>